<accession>A0A4V2M836</accession>
<dbReference type="GO" id="GO:0016491">
    <property type="term" value="F:oxidoreductase activity"/>
    <property type="evidence" value="ECO:0007669"/>
    <property type="project" value="UniProtKB-KW"/>
</dbReference>
<dbReference type="PROSITE" id="PS51387">
    <property type="entry name" value="FAD_PCMH"/>
    <property type="match status" value="1"/>
</dbReference>
<keyword evidence="9" id="KW-1185">Reference proteome</keyword>
<evidence type="ECO:0000259" key="7">
    <source>
        <dbReference type="PROSITE" id="PS51387"/>
    </source>
</evidence>
<sequence>MTGPRTTTPGTSSTRSISSSSAPRIESRRKFFADRCRGTKVRSDPWRRRPQGASVIHEGRTMTNTPAVRVTRGIETLRAAVTGEVLTERDTGYQTANHTLTRQGRPAVVVRCASAADIAAALAYAEANDLVVSVRSGGHHMAGFGTNDGGVVIDVRPLDEVTLVSDGPGEKATFRIGTGATWGTVAAYLAKTGHAISSGDTAGVGVGGLMAGGGIGWMVRRHGLAIDSVEAAEVVTADGSVRRVDATAEPELFWGLRGAAGGLGVVTSYDISAVHQPTVLFGSLLFPWTQADQVLSGWADHMAVAPDELTSSVQLPPTMVADRQAPVAIKVCVAGDAAGREEILAPLRSLGTVLTDTVTEVPYAQVLADEAMPPGWTPRNRNGLFDAWSPDLGERLADARLRLPAMAVEVRALGGAFGRVARHATAFAHRDARFMVNAVLIGSTELHGDQIEGFEALWAELMPEGAYLNFLSDPTAADLDRCYPGPHRARLAALKQTVDPADVFRTALTVPPAVSG</sequence>
<comment type="cofactor">
    <cofactor evidence="1">
        <name>FAD</name>
        <dbReference type="ChEBI" id="CHEBI:57692"/>
    </cofactor>
</comment>
<dbReference type="Proteomes" id="UP000293342">
    <property type="component" value="Unassembled WGS sequence"/>
</dbReference>
<dbReference type="InterPro" id="IPR036318">
    <property type="entry name" value="FAD-bd_PCMH-like_sf"/>
</dbReference>
<feature type="region of interest" description="Disordered" evidence="6">
    <location>
        <begin position="1"/>
        <end position="27"/>
    </location>
</feature>
<dbReference type="InterPro" id="IPR016166">
    <property type="entry name" value="FAD-bd_PCMH"/>
</dbReference>
<evidence type="ECO:0000256" key="6">
    <source>
        <dbReference type="SAM" id="MobiDB-lite"/>
    </source>
</evidence>
<name>A0A4V2M836_9ACTN</name>
<evidence type="ECO:0000256" key="4">
    <source>
        <dbReference type="ARBA" id="ARBA00022827"/>
    </source>
</evidence>
<keyword evidence="3" id="KW-0285">Flavoprotein</keyword>
<dbReference type="SUPFAM" id="SSF56176">
    <property type="entry name" value="FAD-binding/transporter-associated domain-like"/>
    <property type="match status" value="1"/>
</dbReference>
<comment type="caution">
    <text evidence="8">The sequence shown here is derived from an EMBL/GenBank/DDBJ whole genome shotgun (WGS) entry which is preliminary data.</text>
</comment>
<proteinExistence type="inferred from homology"/>
<evidence type="ECO:0000256" key="5">
    <source>
        <dbReference type="ARBA" id="ARBA00023002"/>
    </source>
</evidence>
<dbReference type="OrthoDB" id="3682986at2"/>
<dbReference type="InterPro" id="IPR016167">
    <property type="entry name" value="FAD-bd_PCMH_sub1"/>
</dbReference>
<keyword evidence="5" id="KW-0560">Oxidoreductase</keyword>
<dbReference type="Gene3D" id="3.30.465.10">
    <property type="match status" value="1"/>
</dbReference>
<comment type="similarity">
    <text evidence="2">Belongs to the oxygen-dependent FAD-linked oxidoreductase family.</text>
</comment>
<dbReference type="PANTHER" id="PTHR42973:SF39">
    <property type="entry name" value="FAD-BINDING PCMH-TYPE DOMAIN-CONTAINING PROTEIN"/>
    <property type="match status" value="1"/>
</dbReference>
<dbReference type="InterPro" id="IPR006094">
    <property type="entry name" value="Oxid_FAD_bind_N"/>
</dbReference>
<dbReference type="AlphaFoldDB" id="A0A4V2M836"/>
<dbReference type="InterPro" id="IPR006093">
    <property type="entry name" value="Oxy_OxRdtase_FAD_BS"/>
</dbReference>
<evidence type="ECO:0000256" key="1">
    <source>
        <dbReference type="ARBA" id="ARBA00001974"/>
    </source>
</evidence>
<dbReference type="GO" id="GO:0071949">
    <property type="term" value="F:FAD binding"/>
    <property type="evidence" value="ECO:0007669"/>
    <property type="project" value="InterPro"/>
</dbReference>
<dbReference type="Gene3D" id="3.40.462.20">
    <property type="match status" value="1"/>
</dbReference>
<feature type="domain" description="FAD-binding PCMH-type" evidence="7">
    <location>
        <begin position="102"/>
        <end position="276"/>
    </location>
</feature>
<dbReference type="InterPro" id="IPR050416">
    <property type="entry name" value="FAD-linked_Oxidoreductase"/>
</dbReference>
<protein>
    <submittedName>
        <fullName evidence="8">FAD-binding protein</fullName>
    </submittedName>
</protein>
<dbReference type="PANTHER" id="PTHR42973">
    <property type="entry name" value="BINDING OXIDOREDUCTASE, PUTATIVE (AFU_ORTHOLOGUE AFUA_1G17690)-RELATED"/>
    <property type="match status" value="1"/>
</dbReference>
<evidence type="ECO:0000313" key="8">
    <source>
        <dbReference type="EMBL" id="TCC49952.1"/>
    </source>
</evidence>
<dbReference type="EMBL" id="SJKD01000003">
    <property type="protein sequence ID" value="TCC49952.1"/>
    <property type="molecule type" value="Genomic_DNA"/>
</dbReference>
<dbReference type="Pfam" id="PF01565">
    <property type="entry name" value="FAD_binding_4"/>
    <property type="match status" value="1"/>
</dbReference>
<keyword evidence="4" id="KW-0274">FAD</keyword>
<evidence type="ECO:0000256" key="2">
    <source>
        <dbReference type="ARBA" id="ARBA00005466"/>
    </source>
</evidence>
<evidence type="ECO:0000313" key="9">
    <source>
        <dbReference type="Proteomes" id="UP000293342"/>
    </source>
</evidence>
<evidence type="ECO:0000256" key="3">
    <source>
        <dbReference type="ARBA" id="ARBA00022630"/>
    </source>
</evidence>
<gene>
    <name evidence="8" type="ORF">E0H75_16765</name>
</gene>
<dbReference type="PROSITE" id="PS00862">
    <property type="entry name" value="OX2_COVAL_FAD"/>
    <property type="match status" value="1"/>
</dbReference>
<organism evidence="8 9">
    <name type="scientific">Kribbella capetownensis</name>
    <dbReference type="NCBI Taxonomy" id="1572659"/>
    <lineage>
        <taxon>Bacteria</taxon>
        <taxon>Bacillati</taxon>
        <taxon>Actinomycetota</taxon>
        <taxon>Actinomycetes</taxon>
        <taxon>Propionibacteriales</taxon>
        <taxon>Kribbellaceae</taxon>
        <taxon>Kribbella</taxon>
    </lineage>
</organism>
<dbReference type="InterPro" id="IPR016169">
    <property type="entry name" value="FAD-bd_PCMH_sub2"/>
</dbReference>
<reference evidence="8 9" key="1">
    <citation type="submission" date="2019-02" db="EMBL/GenBank/DDBJ databases">
        <title>Kribbella capetownensis sp. nov. and Kribbella speibonae sp. nov., isolated from soil.</title>
        <authorList>
            <person name="Curtis S.M."/>
            <person name="Norton I."/>
            <person name="Everest G.J."/>
            <person name="Meyers P.R."/>
        </authorList>
    </citation>
    <scope>NUCLEOTIDE SEQUENCE [LARGE SCALE GENOMIC DNA]</scope>
    <source>
        <strain evidence="8 9">YM53</strain>
    </source>
</reference>
<dbReference type="Gene3D" id="3.30.43.10">
    <property type="entry name" value="Uridine Diphospho-n-acetylenolpyruvylglucosamine Reductase, domain 2"/>
    <property type="match status" value="1"/>
</dbReference>
<feature type="compositionally biased region" description="Low complexity" evidence="6">
    <location>
        <begin position="1"/>
        <end position="24"/>
    </location>
</feature>